<dbReference type="Gene3D" id="1.10.3210.10">
    <property type="entry name" value="Hypothetical protein af1432"/>
    <property type="match status" value="1"/>
</dbReference>
<keyword evidence="3" id="KW-1185">Reference proteome</keyword>
<dbReference type="Proteomes" id="UP000275663">
    <property type="component" value="Chromosome"/>
</dbReference>
<dbReference type="EMBL" id="CP034464">
    <property type="protein sequence ID" value="AZP11329.1"/>
    <property type="molecule type" value="Genomic_DNA"/>
</dbReference>
<dbReference type="Pfam" id="PF08668">
    <property type="entry name" value="HDOD"/>
    <property type="match status" value="1"/>
</dbReference>
<dbReference type="InterPro" id="IPR052340">
    <property type="entry name" value="RNase_Y/CdgJ"/>
</dbReference>
<evidence type="ECO:0000313" key="2">
    <source>
        <dbReference type="EMBL" id="AZP11329.1"/>
    </source>
</evidence>
<dbReference type="PANTHER" id="PTHR33525:SF6">
    <property type="entry name" value="HDOD DOMAIN-CONTAINING PROTEIN"/>
    <property type="match status" value="1"/>
</dbReference>
<gene>
    <name evidence="2" type="ORF">EJN92_04515</name>
</gene>
<dbReference type="AlphaFoldDB" id="A0A3S9HGW3"/>
<evidence type="ECO:0000259" key="1">
    <source>
        <dbReference type="PROSITE" id="PS51833"/>
    </source>
</evidence>
<sequence length="275" mass="30143">MNFDALFQQQNALPTIPKVVQEVIDSFNNDNVSIDEIAKKLSADQVLSAKLLRLANSSYYHASKSIGTIDDAVLMLGFMTVRTLVISSGLTGGFKAMPGVDLKQFWRYSMHTAVIAKWLAKQIHGNSDFAFTVGLMHAIGQLVMHAGMPEQTLQIDKIAGPLDSRRLGVERASFGYDFADVGAELAKRWRFPDNFSTVIKSFPDPLHSDPFEPMAAVIHLASWLSRGEENKYSKAELEATFPEDVAIKLGISADLLLSTMPPIAELAAGLDDLLS</sequence>
<dbReference type="PROSITE" id="PS51833">
    <property type="entry name" value="HDOD"/>
    <property type="match status" value="1"/>
</dbReference>
<dbReference type="KEGG" id="upv:EJN92_04515"/>
<dbReference type="SUPFAM" id="SSF109604">
    <property type="entry name" value="HD-domain/PDEase-like"/>
    <property type="match status" value="1"/>
</dbReference>
<name>A0A3S9HGW3_9BURK</name>
<feature type="domain" description="HDOD" evidence="1">
    <location>
        <begin position="13"/>
        <end position="205"/>
    </location>
</feature>
<dbReference type="InterPro" id="IPR013976">
    <property type="entry name" value="HDOD"/>
</dbReference>
<evidence type="ECO:0000313" key="3">
    <source>
        <dbReference type="Proteomes" id="UP000275663"/>
    </source>
</evidence>
<dbReference type="OrthoDB" id="9770715at2"/>
<proteinExistence type="predicted"/>
<dbReference type="PANTHER" id="PTHR33525">
    <property type="match status" value="1"/>
</dbReference>
<organism evidence="2 3">
    <name type="scientific">Undibacterium parvum</name>
    <dbReference type="NCBI Taxonomy" id="401471"/>
    <lineage>
        <taxon>Bacteria</taxon>
        <taxon>Pseudomonadati</taxon>
        <taxon>Pseudomonadota</taxon>
        <taxon>Betaproteobacteria</taxon>
        <taxon>Burkholderiales</taxon>
        <taxon>Oxalobacteraceae</taxon>
        <taxon>Undibacterium</taxon>
    </lineage>
</organism>
<protein>
    <submittedName>
        <fullName evidence="2">HDOD domain-containing protein</fullName>
    </submittedName>
</protein>
<dbReference type="RefSeq" id="WP_126126717.1">
    <property type="nucleotide sequence ID" value="NZ_CP034464.1"/>
</dbReference>
<accession>A0A3S9HGW3</accession>
<reference evidence="2 3" key="1">
    <citation type="journal article" date="2011" name="Int. J. Syst. Evol. Microbiol.">
        <title>Description of Undibacterium oligocarboniphilum sp. nov., isolated from purified water, and Undibacterium pigrum strain CCUG 49012 as the type strain of Undibacterium parvum sp. nov., and emended descriptions of the genus Undibacterium and the species Undibacterium pigrum.</title>
        <authorList>
            <person name="Eder W."/>
            <person name="Wanner G."/>
            <person name="Ludwig W."/>
            <person name="Busse H.J."/>
            <person name="Ziemke-Kageler F."/>
            <person name="Lang E."/>
        </authorList>
    </citation>
    <scope>NUCLEOTIDE SEQUENCE [LARGE SCALE GENOMIC DNA]</scope>
    <source>
        <strain evidence="2 3">DSM 23061</strain>
    </source>
</reference>